<geneLocation type="mitochondrion" evidence="2"/>
<sequence>MVLKQGLLLAHFLVLVLGKHLVFLLALYLDMLLYILLDLKLMKLLPCSPSLPYCSACLTAFTILLSLPTAFYSLPAVSPFLSLYCSCPISLICLLYSPVLPLTFFLSGSC</sequence>
<dbReference type="AlphaFoldDB" id="A0A101M4T2"/>
<protein>
    <submittedName>
        <fullName evidence="2">Uncharacterized protein</fullName>
    </submittedName>
</protein>
<proteinExistence type="predicted"/>
<evidence type="ECO:0000256" key="1">
    <source>
        <dbReference type="SAM" id="Phobius"/>
    </source>
</evidence>
<feature type="transmembrane region" description="Helical" evidence="1">
    <location>
        <begin position="80"/>
        <end position="106"/>
    </location>
</feature>
<accession>A0A101M4T2</accession>
<keyword evidence="1" id="KW-1133">Transmembrane helix</keyword>
<feature type="transmembrane region" description="Helical" evidence="1">
    <location>
        <begin position="51"/>
        <end position="74"/>
    </location>
</feature>
<keyword evidence="1" id="KW-0472">Membrane</keyword>
<comment type="caution">
    <text evidence="2">The sequence shown here is derived from an EMBL/GenBank/DDBJ whole genome shotgun (WGS) entry which is preliminary data.</text>
</comment>
<dbReference type="EMBL" id="LKAM01000001">
    <property type="protein sequence ID" value="KUM50877.1"/>
    <property type="molecule type" value="Genomic_DNA"/>
</dbReference>
<keyword evidence="2" id="KW-0496">Mitochondrion</keyword>
<keyword evidence="1" id="KW-0812">Transmembrane</keyword>
<name>A0A101M4T2_PICGL</name>
<reference evidence="2" key="1">
    <citation type="journal article" date="2015" name="Genome Biol. Evol.">
        <title>Organellar Genomes of White Spruce (Picea glauca): Assembly and Annotation.</title>
        <authorList>
            <person name="Jackman S.D."/>
            <person name="Warren R.L."/>
            <person name="Gibb E.A."/>
            <person name="Vandervalk B.P."/>
            <person name="Mohamadi H."/>
            <person name="Chu J."/>
            <person name="Raymond A."/>
            <person name="Pleasance S."/>
            <person name="Coope R."/>
            <person name="Wildung M.R."/>
            <person name="Ritland C.E."/>
            <person name="Bousquet J."/>
            <person name="Jones S.J."/>
            <person name="Bohlmann J."/>
            <person name="Birol I."/>
        </authorList>
    </citation>
    <scope>NUCLEOTIDE SEQUENCE [LARGE SCALE GENOMIC DNA]</scope>
    <source>
        <tissue evidence="2">Flushing bud</tissue>
    </source>
</reference>
<evidence type="ECO:0000313" key="2">
    <source>
        <dbReference type="EMBL" id="KUM50877.1"/>
    </source>
</evidence>
<gene>
    <name evidence="2" type="ORF">ABT39_MTgene723</name>
</gene>
<organism evidence="2">
    <name type="scientific">Picea glauca</name>
    <name type="common">White spruce</name>
    <name type="synonym">Pinus glauca</name>
    <dbReference type="NCBI Taxonomy" id="3330"/>
    <lineage>
        <taxon>Eukaryota</taxon>
        <taxon>Viridiplantae</taxon>
        <taxon>Streptophyta</taxon>
        <taxon>Embryophyta</taxon>
        <taxon>Tracheophyta</taxon>
        <taxon>Spermatophyta</taxon>
        <taxon>Pinopsida</taxon>
        <taxon>Pinidae</taxon>
        <taxon>Conifers I</taxon>
        <taxon>Pinales</taxon>
        <taxon>Pinaceae</taxon>
        <taxon>Picea</taxon>
    </lineage>
</organism>